<sequence>MGRDIIPSNWFTTSQSAEEVGCSGSHFTSSLFALAKPSPRCLLTSHYTLANGSIKCRSFRPESRGCAQSSVFYSPRSSSLVPTRIRAGTSAPFGYLPGYQRPEAPSRKDARLRNPCLPPLRSGVSPGCPHFPRYEALCKRARKRRDFRVSSRIRHDPRRRKPAKFENLSATCDTQAHRIRGRVAALARLAS</sequence>
<reference evidence="2" key="1">
    <citation type="journal article" date="2012" name="Nat. Genet.">
        <title>Lifestyle transitions in plant pathogenic Colletotrichum fungi deciphered by genome and transcriptome analyses.</title>
        <authorList>
            <person name="O'Connell R.J."/>
            <person name="Thon M.R."/>
            <person name="Hacquard S."/>
            <person name="Amyotte S.G."/>
            <person name="Kleemann J."/>
            <person name="Torres M.F."/>
            <person name="Damm U."/>
            <person name="Buiate E.A."/>
            <person name="Epstein L."/>
            <person name="Alkan N."/>
            <person name="Altmueller J."/>
            <person name="Alvarado-Balderrama L."/>
            <person name="Bauser C.A."/>
            <person name="Becker C."/>
            <person name="Birren B.W."/>
            <person name="Chen Z."/>
            <person name="Choi J."/>
            <person name="Crouch J.A."/>
            <person name="Duvick J.P."/>
            <person name="Farman M.A."/>
            <person name="Gan P."/>
            <person name="Heiman D."/>
            <person name="Henrissat B."/>
            <person name="Howard R.J."/>
            <person name="Kabbage M."/>
            <person name="Koch C."/>
            <person name="Kracher B."/>
            <person name="Kubo Y."/>
            <person name="Law A.D."/>
            <person name="Lebrun M.-H."/>
            <person name="Lee Y.-H."/>
            <person name="Miyara I."/>
            <person name="Moore N."/>
            <person name="Neumann U."/>
            <person name="Nordstroem K."/>
            <person name="Panaccione D.G."/>
            <person name="Panstruga R."/>
            <person name="Place M."/>
            <person name="Proctor R.H."/>
            <person name="Prusky D."/>
            <person name="Rech G."/>
            <person name="Reinhardt R."/>
            <person name="Rollins J.A."/>
            <person name="Rounsley S."/>
            <person name="Schardl C.L."/>
            <person name="Schwartz D.C."/>
            <person name="Shenoy N."/>
            <person name="Shirasu K."/>
            <person name="Sikhakolli U.R."/>
            <person name="Stueber K."/>
            <person name="Sukno S.A."/>
            <person name="Sweigard J.A."/>
            <person name="Takano Y."/>
            <person name="Takahara H."/>
            <person name="Trail F."/>
            <person name="van der Does H.C."/>
            <person name="Voll L.M."/>
            <person name="Will I."/>
            <person name="Young S."/>
            <person name="Zeng Q."/>
            <person name="Zhang J."/>
            <person name="Zhou S."/>
            <person name="Dickman M.B."/>
            <person name="Schulze-Lefert P."/>
            <person name="Ver Loren van Themaat E."/>
            <person name="Ma L.-J."/>
            <person name="Vaillancourt L.J."/>
        </authorList>
    </citation>
    <scope>NUCLEOTIDE SEQUENCE [LARGE SCALE GENOMIC DNA]</scope>
    <source>
        <strain evidence="2">IMI 349063</strain>
    </source>
</reference>
<dbReference type="Proteomes" id="UP000007174">
    <property type="component" value="Unassembled WGS sequence"/>
</dbReference>
<protein>
    <submittedName>
        <fullName evidence="1">Uncharacterized protein</fullName>
    </submittedName>
</protein>
<dbReference type="HOGENOM" id="CLU_1421325_0_0_1"/>
<organism evidence="1 2">
    <name type="scientific">Colletotrichum higginsianum (strain IMI 349063)</name>
    <name type="common">Crucifer anthracnose fungus</name>
    <dbReference type="NCBI Taxonomy" id="759273"/>
    <lineage>
        <taxon>Eukaryota</taxon>
        <taxon>Fungi</taxon>
        <taxon>Dikarya</taxon>
        <taxon>Ascomycota</taxon>
        <taxon>Pezizomycotina</taxon>
        <taxon>Sordariomycetes</taxon>
        <taxon>Hypocreomycetidae</taxon>
        <taxon>Glomerellales</taxon>
        <taxon>Glomerellaceae</taxon>
        <taxon>Colletotrichum</taxon>
        <taxon>Colletotrichum destructivum species complex</taxon>
    </lineage>
</organism>
<dbReference type="AlphaFoldDB" id="H1VH86"/>
<evidence type="ECO:0000313" key="1">
    <source>
        <dbReference type="EMBL" id="CCF39589.1"/>
    </source>
</evidence>
<gene>
    <name evidence="1" type="ORF">CH063_10377</name>
</gene>
<accession>H1VH86</accession>
<evidence type="ECO:0000313" key="2">
    <source>
        <dbReference type="Proteomes" id="UP000007174"/>
    </source>
</evidence>
<name>H1VH86_COLHI</name>
<dbReference type="EMBL" id="CACQ02003576">
    <property type="protein sequence ID" value="CCF39589.1"/>
    <property type="molecule type" value="Genomic_DNA"/>
</dbReference>
<proteinExistence type="predicted"/>